<dbReference type="PATRIC" id="fig|36849.3.peg.1949"/>
<dbReference type="RefSeq" id="WP_054874895.1">
    <property type="nucleotide sequence ID" value="NZ_LKET01000029.1"/>
</dbReference>
<dbReference type="EMBL" id="LKET01000029">
    <property type="protein sequence ID" value="KPU44765.1"/>
    <property type="molecule type" value="Genomic_DNA"/>
</dbReference>
<evidence type="ECO:0000313" key="5">
    <source>
        <dbReference type="Proteomes" id="UP000050326"/>
    </source>
</evidence>
<accession>A0A0P8W7W8</accession>
<dbReference type="GO" id="GO:0030288">
    <property type="term" value="C:outer membrane-bounded periplasmic space"/>
    <property type="evidence" value="ECO:0007669"/>
    <property type="project" value="TreeGrafter"/>
</dbReference>
<feature type="domain" description="MurNAc-LAA" evidence="3">
    <location>
        <begin position="117"/>
        <end position="235"/>
    </location>
</feature>
<dbReference type="PANTHER" id="PTHR30404">
    <property type="entry name" value="N-ACETYLMURAMOYL-L-ALANINE AMIDASE"/>
    <property type="match status" value="1"/>
</dbReference>
<dbReference type="STRING" id="36849.OXPF_18510"/>
<dbReference type="OrthoDB" id="9806267at2"/>
<comment type="caution">
    <text evidence="4">The sequence shown here is derived from an EMBL/GenBank/DDBJ whole genome shotgun (WGS) entry which is preliminary data.</text>
</comment>
<evidence type="ECO:0000256" key="2">
    <source>
        <dbReference type="SAM" id="Phobius"/>
    </source>
</evidence>
<dbReference type="Gene3D" id="3.40.630.40">
    <property type="entry name" value="Zn-dependent exopeptidases"/>
    <property type="match status" value="1"/>
</dbReference>
<keyword evidence="2" id="KW-0812">Transmembrane</keyword>
<organism evidence="4 5">
    <name type="scientific">Oxobacter pfennigii</name>
    <dbReference type="NCBI Taxonomy" id="36849"/>
    <lineage>
        <taxon>Bacteria</taxon>
        <taxon>Bacillati</taxon>
        <taxon>Bacillota</taxon>
        <taxon>Clostridia</taxon>
        <taxon>Eubacteriales</taxon>
        <taxon>Clostridiaceae</taxon>
        <taxon>Oxobacter</taxon>
    </lineage>
</organism>
<dbReference type="Pfam" id="PF01520">
    <property type="entry name" value="Amidase_3"/>
    <property type="match status" value="1"/>
</dbReference>
<dbReference type="CDD" id="cd02696">
    <property type="entry name" value="MurNAc-LAA"/>
    <property type="match status" value="1"/>
</dbReference>
<dbReference type="PANTHER" id="PTHR30404:SF0">
    <property type="entry name" value="N-ACETYLMURAMOYL-L-ALANINE AMIDASE AMIC"/>
    <property type="match status" value="1"/>
</dbReference>
<dbReference type="SUPFAM" id="SSF53187">
    <property type="entry name" value="Zn-dependent exopeptidases"/>
    <property type="match status" value="1"/>
</dbReference>
<dbReference type="EC" id="3.5.1.28" evidence="4"/>
<keyword evidence="1 4" id="KW-0378">Hydrolase</keyword>
<gene>
    <name evidence="4" type="primary">cwlD_2</name>
    <name evidence="4" type="ORF">OXPF_18510</name>
</gene>
<protein>
    <submittedName>
        <fullName evidence="4">Germination-specific N-acetylmuramoyl-L-alanine amidase</fullName>
        <ecNumber evidence="4">3.5.1.28</ecNumber>
    </submittedName>
</protein>
<proteinExistence type="predicted"/>
<keyword evidence="2" id="KW-0472">Membrane</keyword>
<sequence>MKSIFLVINKKKIIFLILIPFIIAILFSYYLTVVYSEENMLAGKIIVVDAGHGGVDGGANNSYILEKNINLDVALKLQKKLEMSGVKVIMTRTEDVDLSRYGKIDRERYRRDLKARLNLINNSNADMFISIHANSSRSNPSARGIMTYYYNSHPHNKSIANIFQDIFNNDGFSYEGNTYKGNHRPQAGRYYLLAYSKIPGLIIETGFITNKIDLLLLQEEEYRDYLAEVIYKGIVGYFTSRDSLPDSLYF</sequence>
<feature type="transmembrane region" description="Helical" evidence="2">
    <location>
        <begin position="12"/>
        <end position="31"/>
    </location>
</feature>
<keyword evidence="2" id="KW-1133">Transmembrane helix</keyword>
<dbReference type="SMART" id="SM00646">
    <property type="entry name" value="Ami_3"/>
    <property type="match status" value="1"/>
</dbReference>
<dbReference type="GO" id="GO:0009253">
    <property type="term" value="P:peptidoglycan catabolic process"/>
    <property type="evidence" value="ECO:0007669"/>
    <property type="project" value="InterPro"/>
</dbReference>
<evidence type="ECO:0000259" key="3">
    <source>
        <dbReference type="SMART" id="SM00646"/>
    </source>
</evidence>
<name>A0A0P8W7W8_9CLOT</name>
<dbReference type="InterPro" id="IPR002508">
    <property type="entry name" value="MurNAc-LAA_cat"/>
</dbReference>
<evidence type="ECO:0000313" key="4">
    <source>
        <dbReference type="EMBL" id="KPU44765.1"/>
    </source>
</evidence>
<keyword evidence="5" id="KW-1185">Reference proteome</keyword>
<reference evidence="4 5" key="1">
    <citation type="submission" date="2015-09" db="EMBL/GenBank/DDBJ databases">
        <title>Genome sequence of Oxobacter pfennigii DSM 3222.</title>
        <authorList>
            <person name="Poehlein A."/>
            <person name="Bengelsdorf F.R."/>
            <person name="Schiel-Bengelsdorf B."/>
            <person name="Duerre P."/>
            <person name="Daniel R."/>
        </authorList>
    </citation>
    <scope>NUCLEOTIDE SEQUENCE [LARGE SCALE GENOMIC DNA]</scope>
    <source>
        <strain evidence="4 5">DSM 3222</strain>
    </source>
</reference>
<dbReference type="AlphaFoldDB" id="A0A0P8W7W8"/>
<dbReference type="InterPro" id="IPR050695">
    <property type="entry name" value="N-acetylmuramoyl_amidase_3"/>
</dbReference>
<evidence type="ECO:0000256" key="1">
    <source>
        <dbReference type="ARBA" id="ARBA00022801"/>
    </source>
</evidence>
<dbReference type="Proteomes" id="UP000050326">
    <property type="component" value="Unassembled WGS sequence"/>
</dbReference>
<dbReference type="GO" id="GO:0008745">
    <property type="term" value="F:N-acetylmuramoyl-L-alanine amidase activity"/>
    <property type="evidence" value="ECO:0007669"/>
    <property type="project" value="UniProtKB-EC"/>
</dbReference>